<keyword evidence="9" id="KW-0732">Signal</keyword>
<keyword evidence="5 7" id="KW-0496">Mitochondrion</keyword>
<keyword evidence="7" id="KW-0999">Mitochondrion inner membrane</keyword>
<keyword evidence="6" id="KW-0472">Membrane</keyword>
<dbReference type="InterPro" id="IPR033182">
    <property type="entry name" value="MIC26/MIC27_animal"/>
</dbReference>
<dbReference type="Proteomes" id="UP000287033">
    <property type="component" value="Unassembled WGS sequence"/>
</dbReference>
<name>A0A401RFQ6_CHIPU</name>
<dbReference type="InterPro" id="IPR019166">
    <property type="entry name" value="MIC26/MIC27"/>
</dbReference>
<feature type="compositionally biased region" description="Polar residues" evidence="8">
    <location>
        <begin position="191"/>
        <end position="209"/>
    </location>
</feature>
<keyword evidence="11" id="KW-1185">Reference proteome</keyword>
<evidence type="ECO:0000256" key="1">
    <source>
        <dbReference type="ARBA" id="ARBA00004325"/>
    </source>
</evidence>
<accession>A0A401RFQ6</accession>
<organism evidence="10 11">
    <name type="scientific">Chiloscyllium punctatum</name>
    <name type="common">Brownbanded bambooshark</name>
    <name type="synonym">Hemiscyllium punctatum</name>
    <dbReference type="NCBI Taxonomy" id="137246"/>
    <lineage>
        <taxon>Eukaryota</taxon>
        <taxon>Metazoa</taxon>
        <taxon>Chordata</taxon>
        <taxon>Craniata</taxon>
        <taxon>Vertebrata</taxon>
        <taxon>Chondrichthyes</taxon>
        <taxon>Elasmobranchii</taxon>
        <taxon>Galeomorphii</taxon>
        <taxon>Galeoidea</taxon>
        <taxon>Orectolobiformes</taxon>
        <taxon>Hemiscylliidae</taxon>
        <taxon>Chiloscyllium</taxon>
    </lineage>
</organism>
<evidence type="ECO:0000256" key="6">
    <source>
        <dbReference type="ARBA" id="ARBA00023136"/>
    </source>
</evidence>
<sequence>MKGFGWAVSQAYLAGLSAPVFAQDDSQEKGLRVDQLSLYTTPDTNYQFVEAKPSPLEERISELRKLATAHTAGLQDAYATVKPKMENTLQFGKDGYAFLKSPPAGFYPRAGVIAVAGVAGLLLAGRGSRVRKVLYSCGFVAACGSLYYPEETVKAAKLATTTVYEFSMQAYLTIESLWKKNTQREQGPVPTLSNNQAGDAQQSGENTSS</sequence>
<evidence type="ECO:0000313" key="11">
    <source>
        <dbReference type="Proteomes" id="UP000287033"/>
    </source>
</evidence>
<dbReference type="GO" id="GO:0042407">
    <property type="term" value="P:cristae formation"/>
    <property type="evidence" value="ECO:0007669"/>
    <property type="project" value="InterPro"/>
</dbReference>
<dbReference type="PANTHER" id="PTHR14564">
    <property type="entry name" value="MICOS COMPLEX SUBUNIT MIC26 / MIC27 FAMILY MEMBER"/>
    <property type="match status" value="1"/>
</dbReference>
<dbReference type="GO" id="GO:0061617">
    <property type="term" value="C:MICOS complex"/>
    <property type="evidence" value="ECO:0007669"/>
    <property type="project" value="UniProtKB-UniRule"/>
</dbReference>
<comment type="subcellular location">
    <subcellularLocation>
        <location evidence="7">Mitochondrion inner membrane</location>
    </subcellularLocation>
    <subcellularLocation>
        <location evidence="1">Mitochondrion membrane</location>
    </subcellularLocation>
</comment>
<dbReference type="OrthoDB" id="9421762at2759"/>
<protein>
    <recommendedName>
        <fullName evidence="7">MICOS complex subunit</fullName>
    </recommendedName>
</protein>
<dbReference type="OMA" id="KVYASQK"/>
<comment type="subunit">
    <text evidence="7">Component of the mitochondrial contact site and cristae organizing system (MICOS) complex.</text>
</comment>
<feature type="region of interest" description="Disordered" evidence="8">
    <location>
        <begin position="183"/>
        <end position="209"/>
    </location>
</feature>
<evidence type="ECO:0000256" key="7">
    <source>
        <dbReference type="RuleBase" id="RU363021"/>
    </source>
</evidence>
<reference evidence="10 11" key="1">
    <citation type="journal article" date="2018" name="Nat. Ecol. Evol.">
        <title>Shark genomes provide insights into elasmobranch evolution and the origin of vertebrates.</title>
        <authorList>
            <person name="Hara Y"/>
            <person name="Yamaguchi K"/>
            <person name="Onimaru K"/>
            <person name="Kadota M"/>
            <person name="Koyanagi M"/>
            <person name="Keeley SD"/>
            <person name="Tatsumi K"/>
            <person name="Tanaka K"/>
            <person name="Motone F"/>
            <person name="Kageyama Y"/>
            <person name="Nozu R"/>
            <person name="Adachi N"/>
            <person name="Nishimura O"/>
            <person name="Nakagawa R"/>
            <person name="Tanegashima C"/>
            <person name="Kiyatake I"/>
            <person name="Matsumoto R"/>
            <person name="Murakumo K"/>
            <person name="Nishida K"/>
            <person name="Terakita A"/>
            <person name="Kuratani S"/>
            <person name="Sato K"/>
            <person name="Hyodo S Kuraku.S."/>
        </authorList>
    </citation>
    <scope>NUCLEOTIDE SEQUENCE [LARGE SCALE GENOMIC DNA]</scope>
</reference>
<evidence type="ECO:0000256" key="8">
    <source>
        <dbReference type="SAM" id="MobiDB-lite"/>
    </source>
</evidence>
<feature type="chain" id="PRO_5018998032" description="MICOS complex subunit" evidence="9">
    <location>
        <begin position="23"/>
        <end position="209"/>
    </location>
</feature>
<evidence type="ECO:0000256" key="3">
    <source>
        <dbReference type="ARBA" id="ARBA00022692"/>
    </source>
</evidence>
<evidence type="ECO:0000313" key="10">
    <source>
        <dbReference type="EMBL" id="GCC16967.1"/>
    </source>
</evidence>
<evidence type="ECO:0000256" key="2">
    <source>
        <dbReference type="ARBA" id="ARBA00010904"/>
    </source>
</evidence>
<dbReference type="STRING" id="137246.A0A401RFQ6"/>
<evidence type="ECO:0000256" key="5">
    <source>
        <dbReference type="ARBA" id="ARBA00023128"/>
    </source>
</evidence>
<evidence type="ECO:0000256" key="9">
    <source>
        <dbReference type="SAM" id="SignalP"/>
    </source>
</evidence>
<comment type="similarity">
    <text evidence="2">Belongs to the apolipoprotein O/MICOS complex subunit Mic27 family.</text>
</comment>
<comment type="caution">
    <text evidence="10">The sequence shown here is derived from an EMBL/GenBank/DDBJ whole genome shotgun (WGS) entry which is preliminary data.</text>
</comment>
<keyword evidence="4" id="KW-1133">Transmembrane helix</keyword>
<proteinExistence type="inferred from homology"/>
<dbReference type="EMBL" id="BEZZ01002608">
    <property type="protein sequence ID" value="GCC16967.1"/>
    <property type="molecule type" value="Genomic_DNA"/>
</dbReference>
<feature type="signal peptide" evidence="9">
    <location>
        <begin position="1"/>
        <end position="22"/>
    </location>
</feature>
<keyword evidence="3" id="KW-0812">Transmembrane</keyword>
<dbReference type="Pfam" id="PF09769">
    <property type="entry name" value="ApoO"/>
    <property type="match status" value="1"/>
</dbReference>
<gene>
    <name evidence="10" type="ORF">chiPu_0020449</name>
</gene>
<evidence type="ECO:0000256" key="4">
    <source>
        <dbReference type="ARBA" id="ARBA00022989"/>
    </source>
</evidence>
<dbReference type="AlphaFoldDB" id="A0A401RFQ6"/>
<comment type="function">
    <text evidence="7">Component of the MICOS complex, a large protein complex of the mitochondrial inner membrane that plays crucial roles in the maintenance of crista junctions, inner membrane architecture, and formation of contact sites to the outer membrane.</text>
</comment>